<dbReference type="OrthoDB" id="27171at2"/>
<feature type="transmembrane region" description="Helical" evidence="1">
    <location>
        <begin position="190"/>
        <end position="211"/>
    </location>
</feature>
<keyword evidence="1" id="KW-0812">Transmembrane</keyword>
<keyword evidence="1" id="KW-1133">Transmembrane helix</keyword>
<dbReference type="STRING" id="1076937.SAMN04488120_103228"/>
<dbReference type="AlphaFoldDB" id="A0A1I2ICT0"/>
<organism evidence="2 3">
    <name type="scientific">Fontimonas thermophila</name>
    <dbReference type="NCBI Taxonomy" id="1076937"/>
    <lineage>
        <taxon>Bacteria</taxon>
        <taxon>Pseudomonadati</taxon>
        <taxon>Pseudomonadota</taxon>
        <taxon>Gammaproteobacteria</taxon>
        <taxon>Nevskiales</taxon>
        <taxon>Nevskiaceae</taxon>
        <taxon>Fontimonas</taxon>
    </lineage>
</organism>
<dbReference type="PANTHER" id="PTHR40115">
    <property type="entry name" value="INNER MEMBRANE PROTEIN WITH PEPSY TM HELIX"/>
    <property type="match status" value="1"/>
</dbReference>
<evidence type="ECO:0008006" key="4">
    <source>
        <dbReference type="Google" id="ProtNLM"/>
    </source>
</evidence>
<dbReference type="InterPro" id="IPR032307">
    <property type="entry name" value="PepSY_TM-like_2"/>
</dbReference>
<keyword evidence="3" id="KW-1185">Reference proteome</keyword>
<evidence type="ECO:0000313" key="2">
    <source>
        <dbReference type="EMBL" id="SFF40085.1"/>
    </source>
</evidence>
<protein>
    <recommendedName>
        <fullName evidence="4">PepSY-associated TM region</fullName>
    </recommendedName>
</protein>
<sequence length="212" mass="23876">MADDKFDAERFGRRALWLKHLHRWHWISSALCLTGLLFFAFTGITLNHAAQIDAKPRTDRYVGLLPQALVAMLGEGPRHGYAPLPTALRDWLSAQWAVRMGARPAEWSADEIYLSLPRPGGDAWLSIDRSNGAVEYELTDRGWIAYLNDLHKGRNTGPVWRWFIDLFALVCLISSVSGLLLLRLHAAQRIATWPTVGLGFVVPLLLALLFIH</sequence>
<keyword evidence="1" id="KW-0472">Membrane</keyword>
<proteinExistence type="predicted"/>
<dbReference type="Pfam" id="PF16357">
    <property type="entry name" value="PepSY_TM_like_2"/>
    <property type="match status" value="1"/>
</dbReference>
<dbReference type="PANTHER" id="PTHR40115:SF1">
    <property type="entry name" value="INNER MEMBRANE PROTEIN WITH PEPSY TM HELIX"/>
    <property type="match status" value="1"/>
</dbReference>
<name>A0A1I2ICT0_9GAMM</name>
<reference evidence="2 3" key="1">
    <citation type="submission" date="2016-10" db="EMBL/GenBank/DDBJ databases">
        <authorList>
            <person name="de Groot N.N."/>
        </authorList>
    </citation>
    <scope>NUCLEOTIDE SEQUENCE [LARGE SCALE GENOMIC DNA]</scope>
    <source>
        <strain evidence="2 3">DSM 23609</strain>
    </source>
</reference>
<dbReference type="RefSeq" id="WP_091532333.1">
    <property type="nucleotide sequence ID" value="NZ_FOOC01000003.1"/>
</dbReference>
<evidence type="ECO:0000313" key="3">
    <source>
        <dbReference type="Proteomes" id="UP000199771"/>
    </source>
</evidence>
<dbReference type="Proteomes" id="UP000199771">
    <property type="component" value="Unassembled WGS sequence"/>
</dbReference>
<accession>A0A1I2ICT0</accession>
<dbReference type="EMBL" id="FOOC01000003">
    <property type="protein sequence ID" value="SFF40085.1"/>
    <property type="molecule type" value="Genomic_DNA"/>
</dbReference>
<gene>
    <name evidence="2" type="ORF">SAMN04488120_103228</name>
</gene>
<feature type="transmembrane region" description="Helical" evidence="1">
    <location>
        <begin position="162"/>
        <end position="184"/>
    </location>
</feature>
<feature type="transmembrane region" description="Helical" evidence="1">
    <location>
        <begin position="26"/>
        <end position="50"/>
    </location>
</feature>
<evidence type="ECO:0000256" key="1">
    <source>
        <dbReference type="SAM" id="Phobius"/>
    </source>
</evidence>